<dbReference type="Gene3D" id="3.50.30.10">
    <property type="entry name" value="Phosphohistidine domain"/>
    <property type="match status" value="1"/>
</dbReference>
<dbReference type="GO" id="GO:0008654">
    <property type="term" value="P:phospholipid biosynthetic process"/>
    <property type="evidence" value="ECO:0007669"/>
    <property type="project" value="UniProtKB-KW"/>
</dbReference>
<accession>A0ABD4T3L6</accession>
<keyword evidence="6" id="KW-0443">Lipid metabolism</keyword>
<keyword evidence="5 10" id="KW-1133">Transmembrane helix</keyword>
<dbReference type="PANTHER" id="PTHR43615">
    <property type="entry name" value="PHOSPHOENOLPYRUVATE SYNTHASE-RELATED"/>
    <property type="match status" value="1"/>
</dbReference>
<feature type="domain" description="Pyruvate phosphate dikinase AMP/ATP-binding" evidence="12">
    <location>
        <begin position="249"/>
        <end position="376"/>
    </location>
</feature>
<feature type="transmembrane region" description="Helical" evidence="10">
    <location>
        <begin position="77"/>
        <end position="99"/>
    </location>
</feature>
<evidence type="ECO:0000256" key="10">
    <source>
        <dbReference type="SAM" id="Phobius"/>
    </source>
</evidence>
<comment type="caution">
    <text evidence="13">The sequence shown here is derived from an EMBL/GenBank/DDBJ whole genome shotgun (WGS) entry which is preliminary data.</text>
</comment>
<gene>
    <name evidence="13" type="ORF">QQ91_0010690</name>
</gene>
<evidence type="ECO:0000256" key="8">
    <source>
        <dbReference type="ARBA" id="ARBA00023209"/>
    </source>
</evidence>
<dbReference type="Pfam" id="PF02660">
    <property type="entry name" value="G3P_acyltransf"/>
    <property type="match status" value="1"/>
</dbReference>
<protein>
    <submittedName>
        <fullName evidence="13">Glycerol-3-phosphate acyltransferase</fullName>
    </submittedName>
</protein>
<sequence length="963" mass="104659">MGLIQFIQVVALAFILGALPIVRVLTQLVSGKNLAQLGTGNVGVSAAFYHGGTVVGVLAVISEALKGVAAVWIAQQLFPQSPAIHLLALCFLVLGRYFIGRGAGTTNVVWGVIAYNWRIAFSLFLFSAVFFIIVGNRQRSKLLVLFLLPLIIAIQTQDLNQTLAAMILAGLLGWIYTRIQDDLDLPAHSARHGAMFKFLKGSGPILSLDQPLNPATVGSKAANLSQLKQAGYSVPPGWVLLAGDDPAQFAQRFEPDPQHPLVARSSAVGEDTQEASAAGQYETVLDITSSAMLLNAIATCQDSFDHPAAVEYRDRHQIQEAAMAVLVQPQIQSVFSGVAFSRDPLESWNNKVVIEGLPGFASSVVSGQKTPETYAVCFDQVPPGQPPLPEQVEGEPGDLPLSLVTAVADLARRIEATFQGVPQDVEWTYDGQTLWVLQARPITTLLPIWTRKIAAEVIPGIIPPLTWSINQPLTCSVWGRIFQIVLGSSRSADLDFQRTADLHYGRAYFNASLLGKIFLRMGLPPESLEFLTRGAPMTPPRGLAVLRSLPGLLRLVRRSFALPRTFKKQANQSFQPVLAQLEAQSPVELPAPQQLARIQTILETLDRVTYFQILVPLTVALRQKIAQRQMAELDQSVLPEVAALQQLHHLAQQLRQIAPPQGETWEVEEILECCGTHPTLQIEFEAFLQEFGYLSEVATDISVPTWREDPQVIAKTLKVLVQGETPAANPDPPRRKAGSLQRYLNLKGQAAQIYNRLLAHLRWTLLAIADEWVAAGHLTQREDIFLLTWPEIEAQLGAPARQADSWSALIASRQQALVQWTALKTVPTVLYGAAPPLTNVSFAENGTHTKLVGIGASAGEVEGIIQIIPSLQDMPTHISREMVLVVPFTDAGWAPIFAQAGGIIAEVGGKLSHGAILAREYGIPAVMDVEHAIQRLHNGQRVRINGGSGVVELLSSPPDAPVG</sequence>
<dbReference type="Gene3D" id="3.30.1490.20">
    <property type="entry name" value="ATP-grasp fold, A domain"/>
    <property type="match status" value="1"/>
</dbReference>
<keyword evidence="13" id="KW-0012">Acyltransferase</keyword>
<evidence type="ECO:0000256" key="3">
    <source>
        <dbReference type="ARBA" id="ARBA00022679"/>
    </source>
</evidence>
<evidence type="ECO:0000313" key="14">
    <source>
        <dbReference type="Proteomes" id="UP000031561"/>
    </source>
</evidence>
<dbReference type="EMBL" id="JTHE03000061">
    <property type="protein sequence ID" value="MCM1983283.1"/>
    <property type="molecule type" value="Genomic_DNA"/>
</dbReference>
<dbReference type="InterPro" id="IPR002192">
    <property type="entry name" value="PPDK_AMP/ATP-bd"/>
</dbReference>
<keyword evidence="9" id="KW-1208">Phospholipid metabolism</keyword>
<keyword evidence="1" id="KW-1003">Cell membrane</keyword>
<dbReference type="GO" id="GO:0016746">
    <property type="term" value="F:acyltransferase activity"/>
    <property type="evidence" value="ECO:0007669"/>
    <property type="project" value="UniProtKB-KW"/>
</dbReference>
<dbReference type="InterPro" id="IPR013815">
    <property type="entry name" value="ATP_grasp_subdomain_1"/>
</dbReference>
<name>A0ABD4T3L6_9CYAN</name>
<feature type="transmembrane region" description="Helical" evidence="10">
    <location>
        <begin position="46"/>
        <end position="65"/>
    </location>
</feature>
<evidence type="ECO:0000256" key="1">
    <source>
        <dbReference type="ARBA" id="ARBA00022475"/>
    </source>
</evidence>
<keyword evidence="3" id="KW-0808">Transferase</keyword>
<feature type="transmembrane region" description="Helical" evidence="10">
    <location>
        <begin position="7"/>
        <end position="26"/>
    </location>
</feature>
<evidence type="ECO:0000256" key="9">
    <source>
        <dbReference type="ARBA" id="ARBA00023264"/>
    </source>
</evidence>
<evidence type="ECO:0000313" key="13">
    <source>
        <dbReference type="EMBL" id="MCM1983283.1"/>
    </source>
</evidence>
<feature type="domain" description="Pyruvate phosphate dikinase AMP/ATP-binding" evidence="12">
    <location>
        <begin position="402"/>
        <end position="445"/>
    </location>
</feature>
<dbReference type="AlphaFoldDB" id="A0ABD4T3L6"/>
<evidence type="ECO:0000259" key="12">
    <source>
        <dbReference type="Pfam" id="PF01326"/>
    </source>
</evidence>
<keyword evidence="4 10" id="KW-0812">Transmembrane</keyword>
<dbReference type="InterPro" id="IPR003811">
    <property type="entry name" value="G3P_acylTferase_PlsY"/>
</dbReference>
<dbReference type="InterPro" id="IPR036637">
    <property type="entry name" value="Phosphohistidine_dom_sf"/>
</dbReference>
<reference evidence="13 14" key="1">
    <citation type="journal article" date="2015" name="Genome Announc.">
        <title>Draft Genome Sequence of Filamentous Marine Cyanobacterium Lyngbya confervoides Strain BDU141951.</title>
        <authorList>
            <person name="Chandrababunaidu M.M."/>
            <person name="Sen D."/>
            <person name="Tripathy S."/>
        </authorList>
    </citation>
    <scope>NUCLEOTIDE SEQUENCE [LARGE SCALE GENOMIC DNA]</scope>
    <source>
        <strain evidence="13 14">BDU141951</strain>
    </source>
</reference>
<keyword evidence="14" id="KW-1185">Reference proteome</keyword>
<dbReference type="RefSeq" id="WP_166275294.1">
    <property type="nucleotide sequence ID" value="NZ_JTHE03000061.1"/>
</dbReference>
<keyword evidence="7 10" id="KW-0472">Membrane</keyword>
<evidence type="ECO:0000256" key="2">
    <source>
        <dbReference type="ARBA" id="ARBA00022516"/>
    </source>
</evidence>
<evidence type="ECO:0000256" key="7">
    <source>
        <dbReference type="ARBA" id="ARBA00023136"/>
    </source>
</evidence>
<organism evidence="13 14">
    <name type="scientific">Lyngbya confervoides BDU141951</name>
    <dbReference type="NCBI Taxonomy" id="1574623"/>
    <lineage>
        <taxon>Bacteria</taxon>
        <taxon>Bacillati</taxon>
        <taxon>Cyanobacteriota</taxon>
        <taxon>Cyanophyceae</taxon>
        <taxon>Oscillatoriophycideae</taxon>
        <taxon>Oscillatoriales</taxon>
        <taxon>Microcoleaceae</taxon>
        <taxon>Lyngbya</taxon>
    </lineage>
</organism>
<evidence type="ECO:0000256" key="4">
    <source>
        <dbReference type="ARBA" id="ARBA00022692"/>
    </source>
</evidence>
<dbReference type="PANTHER" id="PTHR43615:SF1">
    <property type="entry name" value="PPDK_N DOMAIN-CONTAINING PROTEIN"/>
    <property type="match status" value="1"/>
</dbReference>
<feature type="domain" description="PEP-utilising enzyme mobile" evidence="11">
    <location>
        <begin position="880"/>
        <end position="949"/>
    </location>
</feature>
<dbReference type="Proteomes" id="UP000031561">
    <property type="component" value="Unassembled WGS sequence"/>
</dbReference>
<dbReference type="Pfam" id="PF01326">
    <property type="entry name" value="PPDK_N"/>
    <property type="match status" value="2"/>
</dbReference>
<dbReference type="SMART" id="SM01207">
    <property type="entry name" value="G3P_acyltransf"/>
    <property type="match status" value="1"/>
</dbReference>
<keyword evidence="2" id="KW-0444">Lipid biosynthesis</keyword>
<evidence type="ECO:0000256" key="6">
    <source>
        <dbReference type="ARBA" id="ARBA00023098"/>
    </source>
</evidence>
<dbReference type="SUPFAM" id="SSF56059">
    <property type="entry name" value="Glutathione synthetase ATP-binding domain-like"/>
    <property type="match status" value="1"/>
</dbReference>
<dbReference type="SUPFAM" id="SSF52009">
    <property type="entry name" value="Phosphohistidine domain"/>
    <property type="match status" value="1"/>
</dbReference>
<dbReference type="InterPro" id="IPR008279">
    <property type="entry name" value="PEP-util_enz_mobile_dom"/>
</dbReference>
<proteinExistence type="predicted"/>
<dbReference type="Gene3D" id="3.30.470.20">
    <property type="entry name" value="ATP-grasp fold, B domain"/>
    <property type="match status" value="2"/>
</dbReference>
<evidence type="ECO:0000259" key="11">
    <source>
        <dbReference type="Pfam" id="PF00391"/>
    </source>
</evidence>
<keyword evidence="8" id="KW-0594">Phospholipid biosynthesis</keyword>
<dbReference type="Pfam" id="PF00391">
    <property type="entry name" value="PEP-utilizers"/>
    <property type="match status" value="1"/>
</dbReference>
<feature type="transmembrane region" description="Helical" evidence="10">
    <location>
        <begin position="119"/>
        <end position="136"/>
    </location>
</feature>
<dbReference type="InterPro" id="IPR051549">
    <property type="entry name" value="PEP_Utilizing_Enz"/>
</dbReference>
<evidence type="ECO:0000256" key="5">
    <source>
        <dbReference type="ARBA" id="ARBA00022989"/>
    </source>
</evidence>